<evidence type="ECO:0000256" key="3">
    <source>
        <dbReference type="ARBA" id="ARBA00012856"/>
    </source>
</evidence>
<dbReference type="PROSITE" id="PS51330">
    <property type="entry name" value="DHFR_2"/>
    <property type="match status" value="1"/>
</dbReference>
<dbReference type="SUPFAM" id="SSF53597">
    <property type="entry name" value="Dihydrofolate reductase-like"/>
    <property type="match status" value="1"/>
</dbReference>
<dbReference type="CDD" id="cd00209">
    <property type="entry name" value="DHFR"/>
    <property type="match status" value="1"/>
</dbReference>
<reference evidence="10 11" key="1">
    <citation type="submission" date="2020-09" db="EMBL/GenBank/DDBJ databases">
        <title>Echinicola sp. CAU 1574 isolated from sand of Sido Beach.</title>
        <authorList>
            <person name="Kim W."/>
        </authorList>
    </citation>
    <scope>NUCLEOTIDE SEQUENCE [LARGE SCALE GENOMIC DNA]</scope>
    <source>
        <strain evidence="10 11">CAU 1574</strain>
    </source>
</reference>
<keyword evidence="4 8" id="KW-0554">One-carbon metabolism</keyword>
<keyword evidence="6 8" id="KW-0560">Oxidoreductase</keyword>
<evidence type="ECO:0000256" key="8">
    <source>
        <dbReference type="PIRNR" id="PIRNR000194"/>
    </source>
</evidence>
<proteinExistence type="inferred from homology"/>
<dbReference type="EC" id="1.5.1.3" evidence="3 8"/>
<dbReference type="InterPro" id="IPR012259">
    <property type="entry name" value="DHFR"/>
</dbReference>
<dbReference type="Gene3D" id="3.40.430.10">
    <property type="entry name" value="Dihydrofolate Reductase, subunit A"/>
    <property type="match status" value="1"/>
</dbReference>
<dbReference type="InterPro" id="IPR024072">
    <property type="entry name" value="DHFR-like_dom_sf"/>
</dbReference>
<comment type="function">
    <text evidence="7 8">Key enzyme in folate metabolism. Catalyzes an essential reaction for de novo glycine and purine synthesis, and for DNA precursor synthesis.</text>
</comment>
<evidence type="ECO:0000313" key="10">
    <source>
        <dbReference type="EMBL" id="MBD8487489.1"/>
    </source>
</evidence>
<dbReference type="Proteomes" id="UP000647133">
    <property type="component" value="Unassembled WGS sequence"/>
</dbReference>
<evidence type="ECO:0000256" key="5">
    <source>
        <dbReference type="ARBA" id="ARBA00022857"/>
    </source>
</evidence>
<name>A0ABR9AIP3_9BACT</name>
<dbReference type="EMBL" id="JACYTQ010000001">
    <property type="protein sequence ID" value="MBD8487489.1"/>
    <property type="molecule type" value="Genomic_DNA"/>
</dbReference>
<evidence type="ECO:0000259" key="9">
    <source>
        <dbReference type="PROSITE" id="PS51330"/>
    </source>
</evidence>
<keyword evidence="5 8" id="KW-0521">NADP</keyword>
<feature type="domain" description="DHFR" evidence="9">
    <location>
        <begin position="2"/>
        <end position="163"/>
    </location>
</feature>
<evidence type="ECO:0000313" key="11">
    <source>
        <dbReference type="Proteomes" id="UP000647133"/>
    </source>
</evidence>
<dbReference type="InterPro" id="IPR001796">
    <property type="entry name" value="DHFR_dom"/>
</dbReference>
<gene>
    <name evidence="10" type="ORF">IFO69_01895</name>
</gene>
<dbReference type="PANTHER" id="PTHR48069:SF3">
    <property type="entry name" value="DIHYDROFOLATE REDUCTASE"/>
    <property type="match status" value="1"/>
</dbReference>
<keyword evidence="11" id="KW-1185">Reference proteome</keyword>
<dbReference type="RefSeq" id="WP_192007440.1">
    <property type="nucleotide sequence ID" value="NZ_JACYTQ010000001.1"/>
</dbReference>
<organism evidence="10 11">
    <name type="scientific">Echinicola arenosa</name>
    <dbReference type="NCBI Taxonomy" id="2774144"/>
    <lineage>
        <taxon>Bacteria</taxon>
        <taxon>Pseudomonadati</taxon>
        <taxon>Bacteroidota</taxon>
        <taxon>Cytophagia</taxon>
        <taxon>Cytophagales</taxon>
        <taxon>Cyclobacteriaceae</taxon>
        <taxon>Echinicola</taxon>
    </lineage>
</organism>
<evidence type="ECO:0000256" key="2">
    <source>
        <dbReference type="ARBA" id="ARBA00009539"/>
    </source>
</evidence>
<dbReference type="PANTHER" id="PTHR48069">
    <property type="entry name" value="DIHYDROFOLATE REDUCTASE"/>
    <property type="match status" value="1"/>
</dbReference>
<comment type="pathway">
    <text evidence="1 8">Cofactor biosynthesis; tetrahydrofolate biosynthesis; 5,6,7,8-tetrahydrofolate from 7,8-dihydrofolate: step 1/1.</text>
</comment>
<evidence type="ECO:0000256" key="4">
    <source>
        <dbReference type="ARBA" id="ARBA00022563"/>
    </source>
</evidence>
<evidence type="ECO:0000256" key="1">
    <source>
        <dbReference type="ARBA" id="ARBA00004903"/>
    </source>
</evidence>
<accession>A0ABR9AIP3</accession>
<comment type="catalytic activity">
    <reaction evidence="8">
        <text>(6S)-5,6,7,8-tetrahydrofolate + NADP(+) = 7,8-dihydrofolate + NADPH + H(+)</text>
        <dbReference type="Rhea" id="RHEA:15009"/>
        <dbReference type="ChEBI" id="CHEBI:15378"/>
        <dbReference type="ChEBI" id="CHEBI:57451"/>
        <dbReference type="ChEBI" id="CHEBI:57453"/>
        <dbReference type="ChEBI" id="CHEBI:57783"/>
        <dbReference type="ChEBI" id="CHEBI:58349"/>
        <dbReference type="EC" id="1.5.1.3"/>
    </reaction>
</comment>
<evidence type="ECO:0000256" key="7">
    <source>
        <dbReference type="ARBA" id="ARBA00025067"/>
    </source>
</evidence>
<comment type="similarity">
    <text evidence="2 8">Belongs to the dihydrofolate reductase family.</text>
</comment>
<dbReference type="PIRSF" id="PIRSF000194">
    <property type="entry name" value="DHFR"/>
    <property type="match status" value="1"/>
</dbReference>
<dbReference type="PRINTS" id="PR00070">
    <property type="entry name" value="DHFR"/>
</dbReference>
<comment type="caution">
    <text evidence="10">The sequence shown here is derived from an EMBL/GenBank/DDBJ whole genome shotgun (WGS) entry which is preliminary data.</text>
</comment>
<evidence type="ECO:0000256" key="6">
    <source>
        <dbReference type="ARBA" id="ARBA00023002"/>
    </source>
</evidence>
<dbReference type="Pfam" id="PF00186">
    <property type="entry name" value="DHFR_1"/>
    <property type="match status" value="1"/>
</dbReference>
<sequence>MTVSIIVAKAKNNIIGKDNQLIWRLSADLQYFKKKTSGHYIIMGRKTYESMGKPLPNRTSVVITRNKDYKIPEGHYVVHNIEEALKLTKSHNQEKAYVIGGAEIYKLALPYVDELLITEVDCEPDGDAYFPEIKPENWKKTSEEPHIKDEKNEFDFTFTVYRRIQ</sequence>
<protein>
    <recommendedName>
        <fullName evidence="3 8">Dihydrofolate reductase</fullName>
        <ecNumber evidence="3 8">1.5.1.3</ecNumber>
    </recommendedName>
</protein>